<feature type="compositionally biased region" description="Basic and acidic residues" evidence="1">
    <location>
        <begin position="44"/>
        <end position="70"/>
    </location>
</feature>
<reference evidence="3" key="1">
    <citation type="submission" date="2022-12" db="EMBL/GenBank/DDBJ databases">
        <title>Draft genome assemblies for two species of Escallonia (Escalloniales).</title>
        <authorList>
            <person name="Chanderbali A."/>
            <person name="Dervinis C."/>
            <person name="Anghel I."/>
            <person name="Soltis D."/>
            <person name="Soltis P."/>
            <person name="Zapata F."/>
        </authorList>
    </citation>
    <scope>NUCLEOTIDE SEQUENCE</scope>
    <source>
        <strain evidence="3">UCBG64.0493</strain>
        <tissue evidence="3">Leaf</tissue>
    </source>
</reference>
<evidence type="ECO:0000259" key="2">
    <source>
        <dbReference type="Pfam" id="PF04195"/>
    </source>
</evidence>
<dbReference type="InterPro" id="IPR007321">
    <property type="entry name" value="Transposase_28"/>
</dbReference>
<accession>A0AA88V8V1</accession>
<feature type="non-terminal residue" evidence="3">
    <location>
        <position position="279"/>
    </location>
</feature>
<feature type="region of interest" description="Disordered" evidence="1">
    <location>
        <begin position="41"/>
        <end position="70"/>
    </location>
</feature>
<comment type="caution">
    <text evidence="3">The sequence shown here is derived from an EMBL/GenBank/DDBJ whole genome shotgun (WGS) entry which is preliminary data.</text>
</comment>
<name>A0AA88V8V1_9ASTE</name>
<dbReference type="AlphaFoldDB" id="A0AA88V8V1"/>
<feature type="domain" description="Transposase (putative) gypsy type" evidence="2">
    <location>
        <begin position="115"/>
        <end position="154"/>
    </location>
</feature>
<proteinExistence type="predicted"/>
<evidence type="ECO:0000256" key="1">
    <source>
        <dbReference type="SAM" id="MobiDB-lite"/>
    </source>
</evidence>
<keyword evidence="4" id="KW-1185">Reference proteome</keyword>
<dbReference type="Proteomes" id="UP001188597">
    <property type="component" value="Unassembled WGS sequence"/>
</dbReference>
<sequence length="279" mass="32240">VFAEIEAPFVYLLLPEAELDRGVDHVQRIITLGEQPHIAIPSQEGEKVPRLKDKAEEKENPKPWFTADEKQNKMTREDLEALIIEYPLPKGWIGRVPELQEPANYGLNWETCIYEEKVWSGYRLPLHPFAFKMFDHYHMALDQLVPNGWKKLAGVANCPGWYYIHIRQRLLKGGPKSNNGWHSRYFFAGRKDQGKLLLKKTWNAYCKDSENKNKPLPDTLTKHILSHIKLRGGLSIDEPLTEQQLKYGKIIPHKPILAGLPVNPPPRLPLTHLPQKLHH</sequence>
<protein>
    <recommendedName>
        <fullName evidence="2">Transposase (putative) gypsy type domain-containing protein</fullName>
    </recommendedName>
</protein>
<evidence type="ECO:0000313" key="4">
    <source>
        <dbReference type="Proteomes" id="UP001188597"/>
    </source>
</evidence>
<gene>
    <name evidence="3" type="ORF">RJ639_018584</name>
</gene>
<evidence type="ECO:0000313" key="3">
    <source>
        <dbReference type="EMBL" id="KAK3004116.1"/>
    </source>
</evidence>
<dbReference type="Pfam" id="PF04195">
    <property type="entry name" value="Transposase_28"/>
    <property type="match status" value="1"/>
</dbReference>
<dbReference type="EMBL" id="JAVXUP010002308">
    <property type="protein sequence ID" value="KAK3004116.1"/>
    <property type="molecule type" value="Genomic_DNA"/>
</dbReference>
<organism evidence="3 4">
    <name type="scientific">Escallonia herrerae</name>
    <dbReference type="NCBI Taxonomy" id="1293975"/>
    <lineage>
        <taxon>Eukaryota</taxon>
        <taxon>Viridiplantae</taxon>
        <taxon>Streptophyta</taxon>
        <taxon>Embryophyta</taxon>
        <taxon>Tracheophyta</taxon>
        <taxon>Spermatophyta</taxon>
        <taxon>Magnoliopsida</taxon>
        <taxon>eudicotyledons</taxon>
        <taxon>Gunneridae</taxon>
        <taxon>Pentapetalae</taxon>
        <taxon>asterids</taxon>
        <taxon>campanulids</taxon>
        <taxon>Escalloniales</taxon>
        <taxon>Escalloniaceae</taxon>
        <taxon>Escallonia</taxon>
    </lineage>
</organism>